<dbReference type="AlphaFoldDB" id="A0A1G7FBD5"/>
<dbReference type="Proteomes" id="UP000182427">
    <property type="component" value="Chromosome I"/>
</dbReference>
<protein>
    <submittedName>
        <fullName evidence="3">Uncharacterized conserved protein, DUF58 family, contains vWF domain</fullName>
    </submittedName>
</protein>
<sequence>MQTLIPLPVTAIAHPKGRRLGRLLGFGATPRLLLLLAASILLSIPAFLASRTPWLMFGFDALLLGAFVVDALLLPAPERFELTRRFLHAPELGTPIAIELQATKSAVGIHKLRFTDDLHASMLFSEAIGTAVSYPSEPSKVEYVATPSQRGDLALGKLYFRYRSAIGFAERWAVADLRQTIRVFAAGEQANESSELFLLRARQIELEKRRLRRIGLGREFEQLRDYRIGDELRNISWKATARHNRLITLQFTTERSQQVWIVLDAGRLSRTTFALEKALAVNGEGDATQIVTQLDQAASAAGQLARVIQQSGDRSALLTYGRSVQQQLLPSSGTLHLRRMIDALSQVRSETAEADHLMASVRLRQLQRRRGLVLWITEMTESAGRPEIVTAVSALVRRHLVVLVLLQQPELEALASSSPKNAHEMYAITAAQEMLDRRRTLLAQLRSQGVLVVETNAANVAADSISKYLEVKSQGQL</sequence>
<gene>
    <name evidence="3" type="ORF">SAMN05444167_0285</name>
</gene>
<evidence type="ECO:0000313" key="3">
    <source>
        <dbReference type="EMBL" id="SDE73230.1"/>
    </source>
</evidence>
<dbReference type="PANTHER" id="PTHR33608">
    <property type="entry name" value="BLL2464 PROTEIN"/>
    <property type="match status" value="1"/>
</dbReference>
<feature type="domain" description="DUF58" evidence="2">
    <location>
        <begin position="223"/>
        <end position="413"/>
    </location>
</feature>
<organism evidence="3 4">
    <name type="scientific">Terriglobus roseus</name>
    <dbReference type="NCBI Taxonomy" id="392734"/>
    <lineage>
        <taxon>Bacteria</taxon>
        <taxon>Pseudomonadati</taxon>
        <taxon>Acidobacteriota</taxon>
        <taxon>Terriglobia</taxon>
        <taxon>Terriglobales</taxon>
        <taxon>Acidobacteriaceae</taxon>
        <taxon>Terriglobus</taxon>
    </lineage>
</organism>
<dbReference type="Pfam" id="PF01882">
    <property type="entry name" value="DUF58"/>
    <property type="match status" value="1"/>
</dbReference>
<evidence type="ECO:0000259" key="2">
    <source>
        <dbReference type="Pfam" id="PF01882"/>
    </source>
</evidence>
<evidence type="ECO:0000313" key="4">
    <source>
        <dbReference type="Proteomes" id="UP000182427"/>
    </source>
</evidence>
<dbReference type="EMBL" id="LT629690">
    <property type="protein sequence ID" value="SDE73230.1"/>
    <property type="molecule type" value="Genomic_DNA"/>
</dbReference>
<reference evidence="3 4" key="1">
    <citation type="submission" date="2016-10" db="EMBL/GenBank/DDBJ databases">
        <authorList>
            <person name="de Groot N.N."/>
        </authorList>
    </citation>
    <scope>NUCLEOTIDE SEQUENCE [LARGE SCALE GENOMIC DNA]</scope>
    <source>
        <strain evidence="3 4">GAS232</strain>
    </source>
</reference>
<dbReference type="RefSeq" id="WP_083343568.1">
    <property type="nucleotide sequence ID" value="NZ_LT629690.1"/>
</dbReference>
<dbReference type="OrthoDB" id="9778037at2"/>
<keyword evidence="1" id="KW-0812">Transmembrane</keyword>
<dbReference type="PANTHER" id="PTHR33608:SF3">
    <property type="entry name" value="SLR2013 PROTEIN"/>
    <property type="match status" value="1"/>
</dbReference>
<feature type="transmembrane region" description="Helical" evidence="1">
    <location>
        <begin position="54"/>
        <end position="76"/>
    </location>
</feature>
<dbReference type="InterPro" id="IPR002881">
    <property type="entry name" value="DUF58"/>
</dbReference>
<keyword evidence="1" id="KW-1133">Transmembrane helix</keyword>
<keyword evidence="4" id="KW-1185">Reference proteome</keyword>
<evidence type="ECO:0000256" key="1">
    <source>
        <dbReference type="SAM" id="Phobius"/>
    </source>
</evidence>
<accession>A0A1G7FBD5</accession>
<name>A0A1G7FBD5_9BACT</name>
<keyword evidence="1" id="KW-0472">Membrane</keyword>
<proteinExistence type="predicted"/>
<feature type="transmembrane region" description="Helical" evidence="1">
    <location>
        <begin position="23"/>
        <end position="48"/>
    </location>
</feature>